<dbReference type="AlphaFoldDB" id="A0A8S1STK1"/>
<dbReference type="GO" id="GO:0120231">
    <property type="term" value="C:DNA recombinase auxiliary factor complex"/>
    <property type="evidence" value="ECO:0007669"/>
    <property type="project" value="TreeGrafter"/>
</dbReference>
<protein>
    <recommendedName>
        <fullName evidence="7">Homologous-pairing protein 2 winged helix domain-containing protein</fullName>
    </recommendedName>
</protein>
<dbReference type="PANTHER" id="PTHR15938:SF0">
    <property type="entry name" value="HOMOLOGOUS-PAIRING PROTEIN 2 HOMOLOG"/>
    <property type="match status" value="1"/>
</dbReference>
<dbReference type="GO" id="GO:0000794">
    <property type="term" value="C:condensed nuclear chromosome"/>
    <property type="evidence" value="ECO:0007669"/>
    <property type="project" value="TreeGrafter"/>
</dbReference>
<gene>
    <name evidence="8" type="ORF">POCTA_138.1.T0140006</name>
</gene>
<accession>A0A8S1STK1</accession>
<dbReference type="GO" id="GO:0120230">
    <property type="term" value="F:recombinase activator activity"/>
    <property type="evidence" value="ECO:0007669"/>
    <property type="project" value="TreeGrafter"/>
</dbReference>
<keyword evidence="4" id="KW-0469">Meiosis</keyword>
<keyword evidence="5" id="KW-0175">Coiled coil</keyword>
<name>A0A8S1STK1_PAROT</name>
<evidence type="ECO:0000259" key="7">
    <source>
        <dbReference type="Pfam" id="PF07106"/>
    </source>
</evidence>
<reference evidence="8" key="1">
    <citation type="submission" date="2021-01" db="EMBL/GenBank/DDBJ databases">
        <authorList>
            <consortium name="Genoscope - CEA"/>
            <person name="William W."/>
        </authorList>
    </citation>
    <scope>NUCLEOTIDE SEQUENCE</scope>
</reference>
<dbReference type="GO" id="GO:0000709">
    <property type="term" value="P:meiotic joint molecule formation"/>
    <property type="evidence" value="ECO:0007669"/>
    <property type="project" value="TreeGrafter"/>
</dbReference>
<dbReference type="Pfam" id="PF07106">
    <property type="entry name" value="WHD_TBPIP"/>
    <property type="match status" value="1"/>
</dbReference>
<keyword evidence="9" id="KW-1185">Reference proteome</keyword>
<evidence type="ECO:0000256" key="2">
    <source>
        <dbReference type="ARBA" id="ARBA00023172"/>
    </source>
</evidence>
<feature type="region of interest" description="Disordered" evidence="6">
    <location>
        <begin position="1"/>
        <end position="71"/>
    </location>
</feature>
<proteinExistence type="predicted"/>
<comment type="caution">
    <text evidence="8">The sequence shown here is derived from an EMBL/GenBank/DDBJ whole genome shotgun (WGS) entry which is preliminary data.</text>
</comment>
<organism evidence="8 9">
    <name type="scientific">Paramecium octaurelia</name>
    <dbReference type="NCBI Taxonomy" id="43137"/>
    <lineage>
        <taxon>Eukaryota</taxon>
        <taxon>Sar</taxon>
        <taxon>Alveolata</taxon>
        <taxon>Ciliophora</taxon>
        <taxon>Intramacronucleata</taxon>
        <taxon>Oligohymenophorea</taxon>
        <taxon>Peniculida</taxon>
        <taxon>Parameciidae</taxon>
        <taxon>Paramecium</taxon>
    </lineage>
</organism>
<evidence type="ECO:0000256" key="1">
    <source>
        <dbReference type="ARBA" id="ARBA00004123"/>
    </source>
</evidence>
<dbReference type="Proteomes" id="UP000683925">
    <property type="component" value="Unassembled WGS sequence"/>
</dbReference>
<comment type="subcellular location">
    <subcellularLocation>
        <location evidence="1">Nucleus</location>
    </subcellularLocation>
</comment>
<feature type="domain" description="Homologous-pairing protein 2 winged helix" evidence="7">
    <location>
        <begin position="77"/>
        <end position="133"/>
    </location>
</feature>
<evidence type="ECO:0000256" key="3">
    <source>
        <dbReference type="ARBA" id="ARBA00023242"/>
    </source>
</evidence>
<evidence type="ECO:0000313" key="8">
    <source>
        <dbReference type="EMBL" id="CAD8142497.1"/>
    </source>
</evidence>
<dbReference type="InterPro" id="IPR010776">
    <property type="entry name" value="Hop2_WH_dom"/>
</dbReference>
<sequence>MNEETAQVKQKGKKGAKKKAESKTTQNSDPPIVTQVDDKKKAKPSKKVQQASPPKKKDEKKQPEKKGKQPLIKEDVDSLLEYFKSSNRPFTVNYLKDTLFLKLSTLQKNIDTLVSKGDVVMKEVGSTKVFLINQGLMPTVNQQDLELLGSELEQKTEEYKQLAQQNSKLSEQLKNLSKIPTLQELIDMKTELKTKIDELENKLLLYEDKNFKMATAEETLQVENEYQNMLNICKKRKNIYNEAIGSLLSESDLTIKQFEKIVGIFRD</sequence>
<evidence type="ECO:0000313" key="9">
    <source>
        <dbReference type="Proteomes" id="UP000683925"/>
    </source>
</evidence>
<dbReference type="EMBL" id="CAJJDP010000014">
    <property type="protein sequence ID" value="CAD8142497.1"/>
    <property type="molecule type" value="Genomic_DNA"/>
</dbReference>
<dbReference type="PANTHER" id="PTHR15938">
    <property type="entry name" value="TBP-1 INTERACTING PROTEIN"/>
    <property type="match status" value="1"/>
</dbReference>
<dbReference type="GO" id="GO:0003690">
    <property type="term" value="F:double-stranded DNA binding"/>
    <property type="evidence" value="ECO:0007669"/>
    <property type="project" value="TreeGrafter"/>
</dbReference>
<feature type="compositionally biased region" description="Basic and acidic residues" evidence="6">
    <location>
        <begin position="55"/>
        <end position="71"/>
    </location>
</feature>
<dbReference type="GO" id="GO:0010774">
    <property type="term" value="P:meiotic strand invasion involved in reciprocal meiotic recombination"/>
    <property type="evidence" value="ECO:0007669"/>
    <property type="project" value="TreeGrafter"/>
</dbReference>
<evidence type="ECO:0000256" key="6">
    <source>
        <dbReference type="SAM" id="MobiDB-lite"/>
    </source>
</evidence>
<evidence type="ECO:0000256" key="5">
    <source>
        <dbReference type="SAM" id="Coils"/>
    </source>
</evidence>
<keyword evidence="3" id="KW-0539">Nucleus</keyword>
<feature type="coiled-coil region" evidence="5">
    <location>
        <begin position="145"/>
        <end position="209"/>
    </location>
</feature>
<evidence type="ECO:0000256" key="4">
    <source>
        <dbReference type="ARBA" id="ARBA00023254"/>
    </source>
</evidence>
<dbReference type="OrthoDB" id="272266at2759"/>
<dbReference type="GO" id="GO:0007129">
    <property type="term" value="P:homologous chromosome pairing at meiosis"/>
    <property type="evidence" value="ECO:0007669"/>
    <property type="project" value="TreeGrafter"/>
</dbReference>
<dbReference type="OMA" id="NFKMATA"/>
<keyword evidence="2" id="KW-0233">DNA recombination</keyword>